<comment type="caution">
    <text evidence="1">The sequence shown here is derived from an EMBL/GenBank/DDBJ whole genome shotgun (WGS) entry which is preliminary data.</text>
</comment>
<sequence length="131" mass="14887">MKINRKMQGMSAKEVQNNVLLNVLLQIAWDIWKSENAIMSTVMEHKVQNINGRDPAINQRSVLSNHNSASFKSRERIALIAGVHLYSRAFERSTASSKTRPLHPSVRSRRKITLLSLCLVGVFVSWGQKLF</sequence>
<evidence type="ECO:0000313" key="2">
    <source>
        <dbReference type="Proteomes" id="UP001482620"/>
    </source>
</evidence>
<protein>
    <submittedName>
        <fullName evidence="1">Uncharacterized protein</fullName>
    </submittedName>
</protein>
<dbReference type="EMBL" id="JAHRIQ010000022">
    <property type="protein sequence ID" value="MEQ2219967.1"/>
    <property type="molecule type" value="Genomic_DNA"/>
</dbReference>
<evidence type="ECO:0000313" key="1">
    <source>
        <dbReference type="EMBL" id="MEQ2219967.1"/>
    </source>
</evidence>
<keyword evidence="2" id="KW-1185">Reference proteome</keyword>
<dbReference type="Proteomes" id="UP001482620">
    <property type="component" value="Unassembled WGS sequence"/>
</dbReference>
<reference evidence="1 2" key="1">
    <citation type="submission" date="2021-06" db="EMBL/GenBank/DDBJ databases">
        <authorList>
            <person name="Palmer J.M."/>
        </authorList>
    </citation>
    <scope>NUCLEOTIDE SEQUENCE [LARGE SCALE GENOMIC DNA]</scope>
    <source>
        <strain evidence="2">if_2019</strain>
        <tissue evidence="1">Muscle</tissue>
    </source>
</reference>
<accession>A0ABV0SKK6</accession>
<gene>
    <name evidence="1" type="ORF">ILYODFUR_000538</name>
</gene>
<name>A0ABV0SKK6_9TELE</name>
<proteinExistence type="predicted"/>
<organism evidence="1 2">
    <name type="scientific">Ilyodon furcidens</name>
    <name type="common">goldbreast splitfin</name>
    <dbReference type="NCBI Taxonomy" id="33524"/>
    <lineage>
        <taxon>Eukaryota</taxon>
        <taxon>Metazoa</taxon>
        <taxon>Chordata</taxon>
        <taxon>Craniata</taxon>
        <taxon>Vertebrata</taxon>
        <taxon>Euteleostomi</taxon>
        <taxon>Actinopterygii</taxon>
        <taxon>Neopterygii</taxon>
        <taxon>Teleostei</taxon>
        <taxon>Neoteleostei</taxon>
        <taxon>Acanthomorphata</taxon>
        <taxon>Ovalentaria</taxon>
        <taxon>Atherinomorphae</taxon>
        <taxon>Cyprinodontiformes</taxon>
        <taxon>Goodeidae</taxon>
        <taxon>Ilyodon</taxon>
    </lineage>
</organism>